<name>A0A422R0M7_9RHOB</name>
<keyword evidence="5" id="KW-1185">Reference proteome</keyword>
<gene>
    <name evidence="4" type="ORF">A7A09_005040</name>
</gene>
<evidence type="ECO:0000313" key="4">
    <source>
        <dbReference type="EMBL" id="RNF35751.1"/>
    </source>
</evidence>
<dbReference type="GO" id="GO:0042834">
    <property type="term" value="F:peptidoglycan binding"/>
    <property type="evidence" value="ECO:0007669"/>
    <property type="project" value="InterPro"/>
</dbReference>
<dbReference type="OrthoDB" id="7843142at2"/>
<dbReference type="RefSeq" id="WP_106690353.1">
    <property type="nucleotide sequence ID" value="NZ_PXNQ02000002.1"/>
</dbReference>
<dbReference type="SUPFAM" id="SSF110997">
    <property type="entry name" value="Sporulation related repeat"/>
    <property type="match status" value="1"/>
</dbReference>
<dbReference type="AlphaFoldDB" id="A0A422R0M7"/>
<protein>
    <submittedName>
        <fullName evidence="4">SPOR domain-containing protein</fullName>
    </submittedName>
</protein>
<feature type="domain" description="SPOR" evidence="3">
    <location>
        <begin position="285"/>
        <end position="362"/>
    </location>
</feature>
<comment type="caution">
    <text evidence="4">The sequence shown here is derived from an EMBL/GenBank/DDBJ whole genome shotgun (WGS) entry which is preliminary data.</text>
</comment>
<dbReference type="EMBL" id="PXNQ02000002">
    <property type="protein sequence ID" value="RNF35751.1"/>
    <property type="molecule type" value="Genomic_DNA"/>
</dbReference>
<dbReference type="InterPro" id="IPR036680">
    <property type="entry name" value="SPOR-like_sf"/>
</dbReference>
<feature type="region of interest" description="Disordered" evidence="1">
    <location>
        <begin position="65"/>
        <end position="90"/>
    </location>
</feature>
<dbReference type="InterPro" id="IPR007730">
    <property type="entry name" value="SPOR-like_dom"/>
</dbReference>
<evidence type="ECO:0000256" key="2">
    <source>
        <dbReference type="SAM" id="SignalP"/>
    </source>
</evidence>
<organism evidence="4 5">
    <name type="scientific">Paracoccus methylarcula</name>
    <dbReference type="NCBI Taxonomy" id="72022"/>
    <lineage>
        <taxon>Bacteria</taxon>
        <taxon>Pseudomonadati</taxon>
        <taxon>Pseudomonadota</taxon>
        <taxon>Alphaproteobacteria</taxon>
        <taxon>Rhodobacterales</taxon>
        <taxon>Paracoccaceae</taxon>
        <taxon>Paracoccus</taxon>
    </lineage>
</organism>
<sequence length="362" mass="38057">MRNIWSLLFMAALTGAAGATPSPLPPDSFTGEQYIDGRGCVFTRDGHGWTPRLDNRGKAICGFPPSLSARRTDPDTVSVLPPGSPAASPDPEELLLEHLAAGLRQGEFTADPRPPEARLDPAPPADDSKLVAVFGALTRKQDAIRASIAGLSPGSDLCARLGYEPDPDSGPILGGDVTQGLCPGMRAAEPLVRIITGQRLADGNESSRQEQHGNETAPIAKGSEAAGPQESGRPAKVTVVAQRPKSRGDRIEATASVTKRTGDASKPKPARTAGAELKPKSKPELIPASARYVQVGSFPDDDGAHEAIRKLAAMGYPVARGHEQGGEQARQLILAGPFRDRRSLVAALNLLRDMGYANAVAR</sequence>
<feature type="region of interest" description="Disordered" evidence="1">
    <location>
        <begin position="200"/>
        <end position="282"/>
    </location>
</feature>
<dbReference type="PROSITE" id="PS51724">
    <property type="entry name" value="SPOR"/>
    <property type="match status" value="1"/>
</dbReference>
<reference evidence="4" key="1">
    <citation type="submission" date="2018-05" db="EMBL/GenBank/DDBJ databases">
        <title>Reclassification of Methylarcula marina and Methylarcula terricola as Paracoccus methylarcula sp.nov., comb.nov. and Paracoccus terricola comb.nov.</title>
        <authorList>
            <person name="Shmareva M.N."/>
            <person name="Doronina N.V."/>
            <person name="Vasilenko O.V."/>
            <person name="Tarlachkov S.V."/>
            <person name="Trotsenko Y.A."/>
        </authorList>
    </citation>
    <scope>NUCLEOTIDE SEQUENCE [LARGE SCALE GENOMIC DNA]</scope>
    <source>
        <strain evidence="4">VKM B-2159</strain>
    </source>
</reference>
<keyword evidence="2" id="KW-0732">Signal</keyword>
<evidence type="ECO:0000256" key="1">
    <source>
        <dbReference type="SAM" id="MobiDB-lite"/>
    </source>
</evidence>
<dbReference type="Proteomes" id="UP000238137">
    <property type="component" value="Unassembled WGS sequence"/>
</dbReference>
<dbReference type="Pfam" id="PF05036">
    <property type="entry name" value="SPOR"/>
    <property type="match status" value="1"/>
</dbReference>
<feature type="signal peptide" evidence="2">
    <location>
        <begin position="1"/>
        <end position="19"/>
    </location>
</feature>
<accession>A0A422R0M7</accession>
<evidence type="ECO:0000313" key="5">
    <source>
        <dbReference type="Proteomes" id="UP000238137"/>
    </source>
</evidence>
<evidence type="ECO:0000259" key="3">
    <source>
        <dbReference type="PROSITE" id="PS51724"/>
    </source>
</evidence>
<proteinExistence type="predicted"/>
<feature type="chain" id="PRO_5019150781" evidence="2">
    <location>
        <begin position="20"/>
        <end position="362"/>
    </location>
</feature>
<dbReference type="Gene3D" id="3.30.70.1070">
    <property type="entry name" value="Sporulation related repeat"/>
    <property type="match status" value="1"/>
</dbReference>